<dbReference type="AlphaFoldDB" id="A0A5C6ZMD1"/>
<protein>
    <submittedName>
        <fullName evidence="1">Peptide methionine sulfoxide reductase</fullName>
    </submittedName>
</protein>
<reference evidence="1 2" key="1">
    <citation type="submission" date="2019-08" db="EMBL/GenBank/DDBJ databases">
        <title>Genomes of Subsaximicrobium wynnwilliamsii strains.</title>
        <authorList>
            <person name="Bowman J.P."/>
        </authorList>
    </citation>
    <scope>NUCLEOTIDE SEQUENCE [LARGE SCALE GENOMIC DNA]</scope>
    <source>
        <strain evidence="1 2">2-80-2</strain>
    </source>
</reference>
<dbReference type="OrthoDB" id="1189996at2"/>
<dbReference type="Proteomes" id="UP000321578">
    <property type="component" value="Unassembled WGS sequence"/>
</dbReference>
<keyword evidence="2" id="KW-1185">Reference proteome</keyword>
<gene>
    <name evidence="1" type="ORF">ESY86_03595</name>
</gene>
<name>A0A5C6ZMD1_9FLAO</name>
<organism evidence="1 2">
    <name type="scientific">Subsaximicrobium wynnwilliamsii</name>
    <dbReference type="NCBI Taxonomy" id="291179"/>
    <lineage>
        <taxon>Bacteria</taxon>
        <taxon>Pseudomonadati</taxon>
        <taxon>Bacteroidota</taxon>
        <taxon>Flavobacteriia</taxon>
        <taxon>Flavobacteriales</taxon>
        <taxon>Flavobacteriaceae</taxon>
        <taxon>Subsaximicrobium</taxon>
    </lineage>
</organism>
<proteinExistence type="predicted"/>
<sequence>MGLLQKIRALAVGYSKVVYQEKKYAVTRSDFNNGKSIKLVAEELGGSDFISLNYYITTSKEILKPCEMPVVKVTDFLNNYKLIK</sequence>
<accession>A0A5C6ZMD1</accession>
<evidence type="ECO:0000313" key="1">
    <source>
        <dbReference type="EMBL" id="TXD90461.1"/>
    </source>
</evidence>
<evidence type="ECO:0000313" key="2">
    <source>
        <dbReference type="Proteomes" id="UP000321578"/>
    </source>
</evidence>
<dbReference type="EMBL" id="VORO01000003">
    <property type="protein sequence ID" value="TXD90461.1"/>
    <property type="molecule type" value="Genomic_DNA"/>
</dbReference>
<comment type="caution">
    <text evidence="1">The sequence shown here is derived from an EMBL/GenBank/DDBJ whole genome shotgun (WGS) entry which is preliminary data.</text>
</comment>